<evidence type="ECO:0000313" key="3">
    <source>
        <dbReference type="Proteomes" id="UP000326757"/>
    </source>
</evidence>
<feature type="transmembrane region" description="Helical" evidence="1">
    <location>
        <begin position="12"/>
        <end position="29"/>
    </location>
</feature>
<evidence type="ECO:0000313" key="2">
    <source>
        <dbReference type="EMBL" id="KAB8300247.1"/>
    </source>
</evidence>
<dbReference type="EMBL" id="VIGI01000005">
    <property type="protein sequence ID" value="KAB8300247.1"/>
    <property type="molecule type" value="Genomic_DNA"/>
</dbReference>
<comment type="caution">
    <text evidence="2">The sequence shown here is derived from an EMBL/GenBank/DDBJ whole genome shotgun (WGS) entry which is preliminary data.</text>
</comment>
<keyword evidence="1" id="KW-0472">Membrane</keyword>
<sequence>MLPPFCPYFIEMGYFGSAIVVGTPLLVLYKDLSAVALTLLAPEKYREKTGAMKERKTIWAPLLESISPMLRKSGCGLYKSYLVIGSASHKTRRNLKV</sequence>
<evidence type="ECO:0000256" key="1">
    <source>
        <dbReference type="SAM" id="Phobius"/>
    </source>
</evidence>
<reference evidence="2 3" key="1">
    <citation type="submission" date="2019-06" db="EMBL/GenBank/DDBJ databases">
        <title>Genome Sequence of the Brown Rot Fungal Pathogen Monilinia laxa.</title>
        <authorList>
            <person name="De Miccolis Angelini R.M."/>
            <person name="Landi L."/>
            <person name="Abate D."/>
            <person name="Pollastro S."/>
            <person name="Romanazzi G."/>
            <person name="Faretra F."/>
        </authorList>
    </citation>
    <scope>NUCLEOTIDE SEQUENCE [LARGE SCALE GENOMIC DNA]</scope>
    <source>
        <strain evidence="2 3">Mlax316</strain>
    </source>
</reference>
<accession>A0A5N6KAN4</accession>
<protein>
    <submittedName>
        <fullName evidence="2">Uncharacterized protein</fullName>
    </submittedName>
</protein>
<gene>
    <name evidence="2" type="ORF">EYC80_000455</name>
</gene>
<proteinExistence type="predicted"/>
<keyword evidence="3" id="KW-1185">Reference proteome</keyword>
<keyword evidence="1" id="KW-0812">Transmembrane</keyword>
<dbReference type="Proteomes" id="UP000326757">
    <property type="component" value="Unassembled WGS sequence"/>
</dbReference>
<organism evidence="2 3">
    <name type="scientific">Monilinia laxa</name>
    <name type="common">Brown rot fungus</name>
    <name type="synonym">Sclerotinia laxa</name>
    <dbReference type="NCBI Taxonomy" id="61186"/>
    <lineage>
        <taxon>Eukaryota</taxon>
        <taxon>Fungi</taxon>
        <taxon>Dikarya</taxon>
        <taxon>Ascomycota</taxon>
        <taxon>Pezizomycotina</taxon>
        <taxon>Leotiomycetes</taxon>
        <taxon>Helotiales</taxon>
        <taxon>Sclerotiniaceae</taxon>
        <taxon>Monilinia</taxon>
    </lineage>
</organism>
<dbReference type="AlphaFoldDB" id="A0A5N6KAN4"/>
<keyword evidence="1" id="KW-1133">Transmembrane helix</keyword>
<name>A0A5N6KAN4_MONLA</name>